<evidence type="ECO:0000256" key="5">
    <source>
        <dbReference type="ARBA" id="ARBA00023326"/>
    </source>
</evidence>
<dbReference type="InterPro" id="IPR004197">
    <property type="entry name" value="Cellulase_Ig-like"/>
</dbReference>
<dbReference type="Pfam" id="PF00759">
    <property type="entry name" value="Glyco_hydro_9"/>
    <property type="match status" value="1"/>
</dbReference>
<dbReference type="GO" id="GO:0016787">
    <property type="term" value="F:hydrolase activity"/>
    <property type="evidence" value="ECO:0007669"/>
    <property type="project" value="UniProtKB-KW"/>
</dbReference>
<dbReference type="Gene3D" id="1.50.10.10">
    <property type="match status" value="1"/>
</dbReference>
<dbReference type="CDD" id="cd02850">
    <property type="entry name" value="E_set_Cellulase_N"/>
    <property type="match status" value="1"/>
</dbReference>
<evidence type="ECO:0000313" key="12">
    <source>
        <dbReference type="Proteomes" id="UP000663452"/>
    </source>
</evidence>
<reference evidence="11 12" key="1">
    <citation type="submission" date="2021-02" db="EMBL/GenBank/DDBJ databases">
        <title>Paenibacillus tianjinensis sp. nov.</title>
        <authorList>
            <person name="Liu H."/>
        </authorList>
    </citation>
    <scope>NUCLEOTIDE SEQUENCE [LARGE SCALE GENOMIC DNA]</scope>
    <source>
        <strain evidence="11 12">TB2019</strain>
    </source>
</reference>
<dbReference type="SUPFAM" id="SSF48208">
    <property type="entry name" value="Six-hairpin glycosidases"/>
    <property type="match status" value="1"/>
</dbReference>
<dbReference type="Gene3D" id="2.60.40.10">
    <property type="entry name" value="Immunoglobulins"/>
    <property type="match status" value="1"/>
</dbReference>
<dbReference type="RefSeq" id="WP_206104361.1">
    <property type="nucleotide sequence ID" value="NZ_CP070969.1"/>
</dbReference>
<dbReference type="InterPro" id="IPR018221">
    <property type="entry name" value="Glyco_hydro_9_His_AS"/>
</dbReference>
<dbReference type="InterPro" id="IPR001701">
    <property type="entry name" value="Glyco_hydro_9"/>
</dbReference>
<feature type="domain" description="Cellulase Ig-like" evidence="10">
    <location>
        <begin position="6"/>
        <end position="82"/>
    </location>
</feature>
<keyword evidence="2 6" id="KW-0378">Hydrolase</keyword>
<dbReference type="EMBL" id="CP070969">
    <property type="protein sequence ID" value="QSF46911.1"/>
    <property type="molecule type" value="Genomic_DNA"/>
</dbReference>
<feature type="active site" evidence="7">
    <location>
        <position position="514"/>
    </location>
</feature>
<feature type="active site" evidence="6">
    <location>
        <position position="469"/>
    </location>
</feature>
<protein>
    <recommendedName>
        <fullName evidence="8">Endoglucanase</fullName>
        <ecNumber evidence="8">3.2.1.4</ecNumber>
    </recommendedName>
</protein>
<comment type="similarity">
    <text evidence="1 6 8">Belongs to the glycosyl hydrolase 9 (cellulase E) family.</text>
</comment>
<proteinExistence type="inferred from homology"/>
<comment type="catalytic activity">
    <reaction evidence="8">
        <text>Endohydrolysis of (1-&gt;4)-beta-D-glucosidic linkages in cellulose, lichenin and cereal beta-D-glucans.</text>
        <dbReference type="EC" id="3.2.1.4"/>
    </reaction>
</comment>
<dbReference type="EC" id="3.2.1.4" evidence="8"/>
<dbReference type="InterPro" id="IPR008928">
    <property type="entry name" value="6-hairpin_glycosidase_sf"/>
</dbReference>
<evidence type="ECO:0000259" key="10">
    <source>
        <dbReference type="Pfam" id="PF02927"/>
    </source>
</evidence>
<gene>
    <name evidence="11" type="ORF">JRJ22_10290</name>
</gene>
<evidence type="ECO:0000256" key="2">
    <source>
        <dbReference type="ARBA" id="ARBA00022801"/>
    </source>
</evidence>
<evidence type="ECO:0000313" key="11">
    <source>
        <dbReference type="EMBL" id="QSF46911.1"/>
    </source>
</evidence>
<dbReference type="Proteomes" id="UP000663452">
    <property type="component" value="Chromosome"/>
</dbReference>
<keyword evidence="5 6" id="KW-0624">Polysaccharide degradation</keyword>
<keyword evidence="8" id="KW-0136">Cellulose degradation</keyword>
<evidence type="ECO:0000259" key="9">
    <source>
        <dbReference type="Pfam" id="PF00759"/>
    </source>
</evidence>
<feature type="domain" description="Glycoside hydrolase family 9" evidence="9">
    <location>
        <begin position="96"/>
        <end position="535"/>
    </location>
</feature>
<evidence type="ECO:0000256" key="6">
    <source>
        <dbReference type="PROSITE-ProRule" id="PRU10059"/>
    </source>
</evidence>
<sequence>MSEQQVRAITVDQIGYSTYGKKIALLTGTEHSFRVVNAETGAVVFKGESAAAADDKASGARVHAADFSAVTATGQYFIEAGDGAISATFVIADKPYQELQKGLLKAFYYYRCGAELSGDYAGPWGHAACHLAEGTVIGQPELKLDSSGGWHDAGDYGKYSGPGAKAVADLLLAYELYPAAFAGDFTLPENDGTMPDVLLECKVELDFLFKMQEAGSGGVYHKLTTLNFPGLDVMPEDDTSDLFFSPVSATATGDFAGVMAMAARIYKPFDESYADRCLEAASAAWQWLEQHPQEPGFKNPPQITTGEYGDAEDHDERFWAAAELYRTTGEEVYHKAVQELSRLPFPKFSLGWADMGGYGTLAYLLNGEAQGDQALYSSLKEGLLTEAEQLVQVSQTDGYLISLREEDYIWGSNMLVMNNAMLLLAAELFSGDARYADCALDHLHYLLGRNVLDISYVTGFGDRPVLHPHHRPSVGDHVEAPVPGLVSGGPDRGLHDEYVLQHLQGKPAAQCFADHELSYSTNEVTIYWNSPAVLVAARFNTQVNHGTL</sequence>
<keyword evidence="4 6" id="KW-0326">Glycosidase</keyword>
<dbReference type="PROSITE" id="PS00592">
    <property type="entry name" value="GH9_2"/>
    <property type="match status" value="1"/>
</dbReference>
<dbReference type="InterPro" id="IPR033126">
    <property type="entry name" value="Glyco_hydro_9_Asp/Glu_AS"/>
</dbReference>
<dbReference type="Pfam" id="PF02927">
    <property type="entry name" value="CelD_N"/>
    <property type="match status" value="1"/>
</dbReference>
<dbReference type="PROSITE" id="PS00698">
    <property type="entry name" value="GH9_3"/>
    <property type="match status" value="1"/>
</dbReference>
<evidence type="ECO:0000256" key="7">
    <source>
        <dbReference type="PROSITE-ProRule" id="PRU10060"/>
    </source>
</evidence>
<organism evidence="11 12">
    <name type="scientific">Paenibacillus tianjinensis</name>
    <dbReference type="NCBI Taxonomy" id="2810347"/>
    <lineage>
        <taxon>Bacteria</taxon>
        <taxon>Bacillati</taxon>
        <taxon>Bacillota</taxon>
        <taxon>Bacilli</taxon>
        <taxon>Bacillales</taxon>
        <taxon>Paenibacillaceae</taxon>
        <taxon>Paenibacillus</taxon>
    </lineage>
</organism>
<dbReference type="InterPro" id="IPR012341">
    <property type="entry name" value="6hp_glycosidase-like_sf"/>
</dbReference>
<accession>A0ABX7LG04</accession>
<keyword evidence="12" id="KW-1185">Reference proteome</keyword>
<evidence type="ECO:0000256" key="3">
    <source>
        <dbReference type="ARBA" id="ARBA00023277"/>
    </source>
</evidence>
<evidence type="ECO:0000256" key="4">
    <source>
        <dbReference type="ARBA" id="ARBA00023295"/>
    </source>
</evidence>
<dbReference type="PANTHER" id="PTHR22298">
    <property type="entry name" value="ENDO-1,4-BETA-GLUCANASE"/>
    <property type="match status" value="1"/>
</dbReference>
<name>A0ABX7LG04_9BACL</name>
<dbReference type="InterPro" id="IPR014756">
    <property type="entry name" value="Ig_E-set"/>
</dbReference>
<evidence type="ECO:0000256" key="1">
    <source>
        <dbReference type="ARBA" id="ARBA00007072"/>
    </source>
</evidence>
<keyword evidence="3 6" id="KW-0119">Carbohydrate metabolism</keyword>
<feature type="active site" evidence="7">
    <location>
        <position position="523"/>
    </location>
</feature>
<dbReference type="SUPFAM" id="SSF81296">
    <property type="entry name" value="E set domains"/>
    <property type="match status" value="1"/>
</dbReference>
<evidence type="ECO:0000256" key="8">
    <source>
        <dbReference type="RuleBase" id="RU361166"/>
    </source>
</evidence>
<dbReference type="InterPro" id="IPR013783">
    <property type="entry name" value="Ig-like_fold"/>
</dbReference>